<reference evidence="2" key="1">
    <citation type="journal article" date="2022" name="Nat. Commun.">
        <title>Chromosome evolution and the genetic basis of agronomically important traits in greater yam.</title>
        <authorList>
            <person name="Bredeson J.V."/>
            <person name="Lyons J.B."/>
            <person name="Oniyinde I.O."/>
            <person name="Okereke N.R."/>
            <person name="Kolade O."/>
            <person name="Nnabue I."/>
            <person name="Nwadili C.O."/>
            <person name="Hribova E."/>
            <person name="Parker M."/>
            <person name="Nwogha J."/>
            <person name="Shu S."/>
            <person name="Carlson J."/>
            <person name="Kariba R."/>
            <person name="Muthemba S."/>
            <person name="Knop K."/>
            <person name="Barton G.J."/>
            <person name="Sherwood A.V."/>
            <person name="Lopez-Montes A."/>
            <person name="Asiedu R."/>
            <person name="Jamnadass R."/>
            <person name="Muchugi A."/>
            <person name="Goodstein D."/>
            <person name="Egesi C.N."/>
            <person name="Featherston J."/>
            <person name="Asfaw A."/>
            <person name="Simpson G.G."/>
            <person name="Dolezel J."/>
            <person name="Hendre P.S."/>
            <person name="Van Deynze A."/>
            <person name="Kumar P.L."/>
            <person name="Obidiegwu J.E."/>
            <person name="Bhattacharjee R."/>
            <person name="Rokhsar D.S."/>
        </authorList>
    </citation>
    <scope>NUCLEOTIDE SEQUENCE [LARGE SCALE GENOMIC DNA]</scope>
    <source>
        <strain evidence="2">cv. TDa95/00328</strain>
    </source>
</reference>
<gene>
    <name evidence="1" type="ORF">IHE45_17G031400</name>
</gene>
<protein>
    <submittedName>
        <fullName evidence="1">Equilibrative nucleoside transporter protein</fullName>
    </submittedName>
</protein>
<sequence length="538" mass="58701">MKEIPGAFRFVSAASSMDFMKVWDQAVREIKREVNLKVLKIPEIEQKVLDATSDEPWGPHGTALSEIAQATKKFTECQLVMNVLWNRLMDTGPNWRHVYKALSVIEYLVANGSESALNDILEHSYQISSISGFEYVEPNGKDVGINVRKKVETILALLDDRERIQAARDKATANREKYFGLSSTGITYKSSSASYGSGGFYGTYHGGAGGSKETGSFKGSSPDRDRYGYPVSNYHKKDGENKSNSSLSKENGGIKVKKVVSGRVRDQDSLPSIIFKPSIKPTLTPKSSSTQPSSTEDDFDDFDPRRFSASASTSSNSNQVDLFAQSMIGDLMDASAAIPKETTSVKTVATPEVDLFAEATFISASPQSEAASASHSQGNVDFFACQSDFNNAVNQNIDFFASTNPDMFTKNNESSKLETANIFDPFAAVPLNNSEESGLFGVFTAHSDPVSSEHTQNPSTKVMDNSEQVSSPVSKPTPKKETSQIKSAIWADSLSRGLIDLNITSPKKESPRAMGATGSSTKFGHQQEQFGTLKRWMD</sequence>
<accession>A0ACB7UBG1</accession>
<keyword evidence="2" id="KW-1185">Reference proteome</keyword>
<proteinExistence type="predicted"/>
<evidence type="ECO:0000313" key="1">
    <source>
        <dbReference type="EMBL" id="KAH7657592.1"/>
    </source>
</evidence>
<dbReference type="EMBL" id="CM037027">
    <property type="protein sequence ID" value="KAH7657592.1"/>
    <property type="molecule type" value="Genomic_DNA"/>
</dbReference>
<comment type="caution">
    <text evidence="1">The sequence shown here is derived from an EMBL/GenBank/DDBJ whole genome shotgun (WGS) entry which is preliminary data.</text>
</comment>
<organism evidence="1 2">
    <name type="scientific">Dioscorea alata</name>
    <name type="common">Purple yam</name>
    <dbReference type="NCBI Taxonomy" id="55571"/>
    <lineage>
        <taxon>Eukaryota</taxon>
        <taxon>Viridiplantae</taxon>
        <taxon>Streptophyta</taxon>
        <taxon>Embryophyta</taxon>
        <taxon>Tracheophyta</taxon>
        <taxon>Spermatophyta</taxon>
        <taxon>Magnoliopsida</taxon>
        <taxon>Liliopsida</taxon>
        <taxon>Dioscoreales</taxon>
        <taxon>Dioscoreaceae</taxon>
        <taxon>Dioscorea</taxon>
    </lineage>
</organism>
<evidence type="ECO:0000313" key="2">
    <source>
        <dbReference type="Proteomes" id="UP000827976"/>
    </source>
</evidence>
<dbReference type="Proteomes" id="UP000827976">
    <property type="component" value="Chromosome 17"/>
</dbReference>
<name>A0ACB7UBG1_DIOAL</name>